<dbReference type="PANTHER" id="PTHR33164">
    <property type="entry name" value="TRANSCRIPTIONAL REGULATOR, MARR FAMILY"/>
    <property type="match status" value="1"/>
</dbReference>
<organism evidence="3 4">
    <name type="scientific">Muricoccus roseus</name>
    <dbReference type="NCBI Taxonomy" id="198092"/>
    <lineage>
        <taxon>Bacteria</taxon>
        <taxon>Pseudomonadati</taxon>
        <taxon>Pseudomonadota</taxon>
        <taxon>Alphaproteobacteria</taxon>
        <taxon>Acetobacterales</taxon>
        <taxon>Roseomonadaceae</taxon>
        <taxon>Muricoccus</taxon>
    </lineage>
</organism>
<evidence type="ECO:0000313" key="3">
    <source>
        <dbReference type="EMBL" id="SHJ15180.1"/>
    </source>
</evidence>
<dbReference type="InterPro" id="IPR036390">
    <property type="entry name" value="WH_DNA-bd_sf"/>
</dbReference>
<dbReference type="Gene3D" id="1.10.10.10">
    <property type="entry name" value="Winged helix-like DNA-binding domain superfamily/Winged helix DNA-binding domain"/>
    <property type="match status" value="1"/>
</dbReference>
<keyword evidence="4" id="KW-1185">Reference proteome</keyword>
<keyword evidence="3" id="KW-0238">DNA-binding</keyword>
<feature type="region of interest" description="Disordered" evidence="1">
    <location>
        <begin position="174"/>
        <end position="217"/>
    </location>
</feature>
<evidence type="ECO:0000256" key="1">
    <source>
        <dbReference type="SAM" id="MobiDB-lite"/>
    </source>
</evidence>
<feature type="region of interest" description="Disordered" evidence="1">
    <location>
        <begin position="1"/>
        <end position="22"/>
    </location>
</feature>
<feature type="domain" description="HTH marR-type" evidence="2">
    <location>
        <begin position="36"/>
        <end position="169"/>
    </location>
</feature>
<dbReference type="PRINTS" id="PR00598">
    <property type="entry name" value="HTHMARR"/>
</dbReference>
<dbReference type="STRING" id="198092.SAMN02745194_01862"/>
<dbReference type="SMART" id="SM00347">
    <property type="entry name" value="HTH_MARR"/>
    <property type="match status" value="1"/>
</dbReference>
<proteinExistence type="predicted"/>
<dbReference type="InterPro" id="IPR039422">
    <property type="entry name" value="MarR/SlyA-like"/>
</dbReference>
<dbReference type="GO" id="GO:0003677">
    <property type="term" value="F:DNA binding"/>
    <property type="evidence" value="ECO:0007669"/>
    <property type="project" value="UniProtKB-KW"/>
</dbReference>
<evidence type="ECO:0000259" key="2">
    <source>
        <dbReference type="PROSITE" id="PS50995"/>
    </source>
</evidence>
<dbReference type="PANTHER" id="PTHR33164:SF44">
    <property type="entry name" value="TRANSCRIPTIONAL REGULATORY PROTEIN"/>
    <property type="match status" value="1"/>
</dbReference>
<feature type="compositionally biased region" description="Gly residues" evidence="1">
    <location>
        <begin position="10"/>
        <end position="22"/>
    </location>
</feature>
<feature type="compositionally biased region" description="Low complexity" evidence="1">
    <location>
        <begin position="191"/>
        <end position="202"/>
    </location>
</feature>
<dbReference type="GO" id="GO:0006950">
    <property type="term" value="P:response to stress"/>
    <property type="evidence" value="ECO:0007669"/>
    <property type="project" value="TreeGrafter"/>
</dbReference>
<dbReference type="AlphaFoldDB" id="A0A1M6GZ22"/>
<name>A0A1M6GZ22_9PROT</name>
<dbReference type="InterPro" id="IPR000835">
    <property type="entry name" value="HTH_MarR-typ"/>
</dbReference>
<accession>A0A1M6GZ22</accession>
<dbReference type="InterPro" id="IPR036388">
    <property type="entry name" value="WH-like_DNA-bd_sf"/>
</dbReference>
<sequence length="217" mass="23223">MPEGMDTRTGGAGGQPGASGGAGAAGRNLLFLREEELRLAQDLLFFGYRDFTAGPDAILAEMGMGRAHHRVLHFLGRRPGLTVGELLSILAITKQSLSRVLTPLMQQGYVAQSPGRADRRQRLLALTPEGEALERRLFERQRETVTRAYREAGPVAVEGFRHVMRGLMGPEARKALERLGGTDRPSARAVPAQGASPGAPHAGPRPPAPKPMPGKAP</sequence>
<dbReference type="EMBL" id="FQZF01000009">
    <property type="protein sequence ID" value="SHJ15180.1"/>
    <property type="molecule type" value="Genomic_DNA"/>
</dbReference>
<dbReference type="Pfam" id="PF12802">
    <property type="entry name" value="MarR_2"/>
    <property type="match status" value="1"/>
</dbReference>
<protein>
    <submittedName>
        <fullName evidence="3">DNA-binding transcriptional regulator, MarR family</fullName>
    </submittedName>
</protein>
<reference evidence="3 4" key="1">
    <citation type="submission" date="2016-11" db="EMBL/GenBank/DDBJ databases">
        <authorList>
            <person name="Jaros S."/>
            <person name="Januszkiewicz K."/>
            <person name="Wedrychowicz H."/>
        </authorList>
    </citation>
    <scope>NUCLEOTIDE SEQUENCE [LARGE SCALE GENOMIC DNA]</scope>
    <source>
        <strain evidence="3 4">DSM 14916</strain>
    </source>
</reference>
<dbReference type="PROSITE" id="PS50995">
    <property type="entry name" value="HTH_MARR_2"/>
    <property type="match status" value="1"/>
</dbReference>
<dbReference type="Proteomes" id="UP000184387">
    <property type="component" value="Unassembled WGS sequence"/>
</dbReference>
<dbReference type="SUPFAM" id="SSF46785">
    <property type="entry name" value="Winged helix' DNA-binding domain"/>
    <property type="match status" value="1"/>
</dbReference>
<dbReference type="GO" id="GO:0003700">
    <property type="term" value="F:DNA-binding transcription factor activity"/>
    <property type="evidence" value="ECO:0007669"/>
    <property type="project" value="InterPro"/>
</dbReference>
<feature type="compositionally biased region" description="Pro residues" evidence="1">
    <location>
        <begin position="203"/>
        <end position="217"/>
    </location>
</feature>
<gene>
    <name evidence="3" type="ORF">SAMN02745194_01862</name>
</gene>
<evidence type="ECO:0000313" key="4">
    <source>
        <dbReference type="Proteomes" id="UP000184387"/>
    </source>
</evidence>